<evidence type="ECO:0000259" key="7">
    <source>
        <dbReference type="Pfam" id="PF00728"/>
    </source>
</evidence>
<dbReference type="PRINTS" id="PR00738">
    <property type="entry name" value="GLHYDRLASE20"/>
</dbReference>
<evidence type="ECO:0000313" key="10">
    <source>
        <dbReference type="Proteomes" id="UP000236641"/>
    </source>
</evidence>
<reference evidence="9 10" key="1">
    <citation type="submission" date="2018-01" db="EMBL/GenBank/DDBJ databases">
        <title>The draft genome of Hanstruepera neustonica JCM19743.</title>
        <authorList>
            <person name="He R.-H."/>
            <person name="Du Z.-J."/>
        </authorList>
    </citation>
    <scope>NUCLEOTIDE SEQUENCE [LARGE SCALE GENOMIC DNA]</scope>
    <source>
        <strain evidence="9 10">JCM19743</strain>
    </source>
</reference>
<dbReference type="Gene3D" id="3.30.379.10">
    <property type="entry name" value="Chitobiase/beta-hexosaminidase domain 2-like"/>
    <property type="match status" value="1"/>
</dbReference>
<dbReference type="InterPro" id="IPR025705">
    <property type="entry name" value="Beta_hexosaminidase_sua/sub"/>
</dbReference>
<dbReference type="CDD" id="cd06563">
    <property type="entry name" value="GH20_chitobiase-like"/>
    <property type="match status" value="1"/>
</dbReference>
<feature type="domain" description="Glycoside hydrolase family 20 catalytic" evidence="7">
    <location>
        <begin position="155"/>
        <end position="501"/>
    </location>
</feature>
<dbReference type="SUPFAM" id="SSF51445">
    <property type="entry name" value="(Trans)glycosidases"/>
    <property type="match status" value="1"/>
</dbReference>
<dbReference type="EC" id="3.2.1.52" evidence="3"/>
<dbReference type="InterPro" id="IPR026876">
    <property type="entry name" value="Fn3_assoc_repeat"/>
</dbReference>
<keyword evidence="4" id="KW-0378">Hydrolase</keyword>
<comment type="caution">
    <text evidence="9">The sequence shown here is derived from an EMBL/GenBank/DDBJ whole genome shotgun (WGS) entry which is preliminary data.</text>
</comment>
<dbReference type="GO" id="GO:0004563">
    <property type="term" value="F:beta-N-acetylhexosaminidase activity"/>
    <property type="evidence" value="ECO:0007669"/>
    <property type="project" value="UniProtKB-EC"/>
</dbReference>
<dbReference type="InterPro" id="IPR008979">
    <property type="entry name" value="Galactose-bd-like_sf"/>
</dbReference>
<organism evidence="9 10">
    <name type="scientific">Hanstruepera neustonica</name>
    <dbReference type="NCBI Taxonomy" id="1445657"/>
    <lineage>
        <taxon>Bacteria</taxon>
        <taxon>Pseudomonadati</taxon>
        <taxon>Bacteroidota</taxon>
        <taxon>Flavobacteriia</taxon>
        <taxon>Flavobacteriales</taxon>
        <taxon>Flavobacteriaceae</taxon>
        <taxon>Hanstruepera</taxon>
    </lineage>
</organism>
<dbReference type="GO" id="GO:0016020">
    <property type="term" value="C:membrane"/>
    <property type="evidence" value="ECO:0007669"/>
    <property type="project" value="TreeGrafter"/>
</dbReference>
<dbReference type="Pfam" id="PF02838">
    <property type="entry name" value="Glyco_hydro_20b"/>
    <property type="match status" value="1"/>
</dbReference>
<proteinExistence type="inferred from homology"/>
<evidence type="ECO:0000256" key="3">
    <source>
        <dbReference type="ARBA" id="ARBA00012663"/>
    </source>
</evidence>
<feature type="active site" description="Proton donor" evidence="6">
    <location>
        <position position="332"/>
    </location>
</feature>
<dbReference type="Pfam" id="PF13287">
    <property type="entry name" value="Fn3_assoc"/>
    <property type="match status" value="1"/>
</dbReference>
<dbReference type="InterPro" id="IPR015883">
    <property type="entry name" value="Glyco_hydro_20_cat"/>
</dbReference>
<evidence type="ECO:0000259" key="8">
    <source>
        <dbReference type="Pfam" id="PF02838"/>
    </source>
</evidence>
<dbReference type="InterPro" id="IPR029018">
    <property type="entry name" value="Hex-like_dom2"/>
</dbReference>
<dbReference type="Gene3D" id="3.20.20.80">
    <property type="entry name" value="Glycosidases"/>
    <property type="match status" value="1"/>
</dbReference>
<accession>A0A2K1E199</accession>
<protein>
    <recommendedName>
        <fullName evidence="3">beta-N-acetylhexosaminidase</fullName>
        <ecNumber evidence="3">3.2.1.52</ecNumber>
    </recommendedName>
</protein>
<dbReference type="Proteomes" id="UP000236641">
    <property type="component" value="Unassembled WGS sequence"/>
</dbReference>
<keyword evidence="5" id="KW-0326">Glycosidase</keyword>
<evidence type="ECO:0000313" key="9">
    <source>
        <dbReference type="EMBL" id="PNQ74043.1"/>
    </source>
</evidence>
<dbReference type="GO" id="GO:0030203">
    <property type="term" value="P:glycosaminoglycan metabolic process"/>
    <property type="evidence" value="ECO:0007669"/>
    <property type="project" value="TreeGrafter"/>
</dbReference>
<evidence type="ECO:0000256" key="4">
    <source>
        <dbReference type="ARBA" id="ARBA00022801"/>
    </source>
</evidence>
<gene>
    <name evidence="9" type="ORF">C1T31_06905</name>
</gene>
<dbReference type="InterPro" id="IPR015882">
    <property type="entry name" value="HEX_bac_N"/>
</dbReference>
<dbReference type="GO" id="GO:0005975">
    <property type="term" value="P:carbohydrate metabolic process"/>
    <property type="evidence" value="ECO:0007669"/>
    <property type="project" value="InterPro"/>
</dbReference>
<comment type="catalytic activity">
    <reaction evidence="1">
        <text>Hydrolysis of terminal non-reducing N-acetyl-D-hexosamine residues in N-acetyl-beta-D-hexosaminides.</text>
        <dbReference type="EC" id="3.2.1.52"/>
    </reaction>
</comment>
<dbReference type="Pfam" id="PF00728">
    <property type="entry name" value="Glyco_hydro_20"/>
    <property type="match status" value="1"/>
</dbReference>
<evidence type="ECO:0000256" key="5">
    <source>
        <dbReference type="ARBA" id="ARBA00023295"/>
    </source>
</evidence>
<keyword evidence="10" id="KW-1185">Reference proteome</keyword>
<dbReference type="AlphaFoldDB" id="A0A2K1E199"/>
<dbReference type="InterPro" id="IPR017853">
    <property type="entry name" value="GH"/>
</dbReference>
<dbReference type="OrthoDB" id="9763537at2"/>
<dbReference type="SUPFAM" id="SSF55545">
    <property type="entry name" value="beta-N-acetylhexosaminidase-like domain"/>
    <property type="match status" value="1"/>
</dbReference>
<sequence>MPIKKFTVFIVFAVLFWSCQQKPSEVIVPQIIPNLQNQSIMEGNFVLRDGMGIQNDSDFSISADFLKNFIQDGSHITLKENDDIVFVKDTSISNVEGYVLEISTSQIRIKANSDQGAFYAVQTLRQLLPVGFENGSFYKNEVAIPCLKIEDEPRFQYRGMHLDVARHMFSVEFIKKYIDALAMLKMNTFHWHLTDDQGWRLEIKKYPKLQELASYRDQTLVGHFSDQPTTYDGKRYGGFYTQEDIKEVVAYAQKQHITVIPEIEMPGHAQAAISAYPELGCRGDSIKVAQTWGVFEDIFCAGKESTFTFLESVLDEVIDLFPSEYVHIGGDEAPKTHWKTCDACQNRIKDLGLKDEHELQNYFITRIEKYLNSKGRQIIGWDEILEGGLAPNATVMSWRGTNGAVEAAKAGHNVIMTPTSHCYFDYYQSTNEGEPLAIGGYLPLEKVYGFNPIPEELNQDESQYVLGVQGNLWTEYIPTERQVEYMVFPRILAMSEVAWTNPEYKNYEDFVSRVETFNMRLDALAKNYANHLYEVEGALITEKEQSFYALKTLTKDKVIRYTTNGSEPNEQSVIYEDPIPFNENMTLKAAVFKNGKQLGTTFTEHFNYHKAVGKKITISPDPSKVYAGSGAQGLINGISGSDTRYGDKEWLGFWGDDVGITIDLGEEMEINAIKTRFHNGQGQWIYAPKYIEFQFDHDSQIIEVPDSNDILVLVEFDKKVRTRYIKLIVPNYGIIPEEYQGSGNKAWTFIDEIIVN</sequence>
<feature type="domain" description="Beta-hexosaminidase bacterial type N-terminal" evidence="8">
    <location>
        <begin position="29"/>
        <end position="151"/>
    </location>
</feature>
<dbReference type="PANTHER" id="PTHR22600">
    <property type="entry name" value="BETA-HEXOSAMINIDASE"/>
    <property type="match status" value="1"/>
</dbReference>
<evidence type="ECO:0000256" key="1">
    <source>
        <dbReference type="ARBA" id="ARBA00001231"/>
    </source>
</evidence>
<dbReference type="RefSeq" id="WP_103051738.1">
    <property type="nucleotide sequence ID" value="NZ_POWF01000002.1"/>
</dbReference>
<comment type="similarity">
    <text evidence="2">Belongs to the glycosyl hydrolase 20 family.</text>
</comment>
<dbReference type="EMBL" id="POWF01000002">
    <property type="protein sequence ID" value="PNQ74043.1"/>
    <property type="molecule type" value="Genomic_DNA"/>
</dbReference>
<evidence type="ECO:0000256" key="6">
    <source>
        <dbReference type="PIRSR" id="PIRSR625705-1"/>
    </source>
</evidence>
<name>A0A2K1E199_9FLAO</name>
<dbReference type="SUPFAM" id="SSF49785">
    <property type="entry name" value="Galactose-binding domain-like"/>
    <property type="match status" value="1"/>
</dbReference>
<dbReference type="PANTHER" id="PTHR22600:SF57">
    <property type="entry name" value="BETA-N-ACETYLHEXOSAMINIDASE"/>
    <property type="match status" value="1"/>
</dbReference>
<evidence type="ECO:0000256" key="2">
    <source>
        <dbReference type="ARBA" id="ARBA00006285"/>
    </source>
</evidence>